<evidence type="ECO:0000256" key="1">
    <source>
        <dbReference type="ARBA" id="ARBA00004138"/>
    </source>
</evidence>
<evidence type="ECO:0008006" key="17">
    <source>
        <dbReference type="Google" id="ProtNLM"/>
    </source>
</evidence>
<feature type="region of interest" description="Disordered" evidence="11">
    <location>
        <begin position="900"/>
        <end position="935"/>
    </location>
</feature>
<evidence type="ECO:0000256" key="2">
    <source>
        <dbReference type="ARBA" id="ARBA00006042"/>
    </source>
</evidence>
<evidence type="ECO:0000256" key="6">
    <source>
        <dbReference type="ARBA" id="ARBA00023054"/>
    </source>
</evidence>
<dbReference type="Pfam" id="PF13765">
    <property type="entry name" value="PRY"/>
    <property type="match status" value="1"/>
</dbReference>
<keyword evidence="4 9" id="KW-0863">Zinc-finger</keyword>
<dbReference type="GO" id="GO:1905515">
    <property type="term" value="P:non-motile cilium assembly"/>
    <property type="evidence" value="ECO:0007669"/>
    <property type="project" value="TreeGrafter"/>
</dbReference>
<organism evidence="15 16">
    <name type="scientific">Anguilla anguilla</name>
    <name type="common">European freshwater eel</name>
    <name type="synonym">Muraena anguilla</name>
    <dbReference type="NCBI Taxonomy" id="7936"/>
    <lineage>
        <taxon>Eukaryota</taxon>
        <taxon>Metazoa</taxon>
        <taxon>Chordata</taxon>
        <taxon>Craniata</taxon>
        <taxon>Vertebrata</taxon>
        <taxon>Euteleostomi</taxon>
        <taxon>Actinopterygii</taxon>
        <taxon>Neopterygii</taxon>
        <taxon>Teleostei</taxon>
        <taxon>Anguilliformes</taxon>
        <taxon>Anguillidae</taxon>
        <taxon>Anguilla</taxon>
    </lineage>
</organism>
<dbReference type="EMBL" id="JAFIRN010000007">
    <property type="protein sequence ID" value="KAG5846247.1"/>
    <property type="molecule type" value="Genomic_DNA"/>
</dbReference>
<evidence type="ECO:0000259" key="14">
    <source>
        <dbReference type="PROSITE" id="PS50188"/>
    </source>
</evidence>
<feature type="compositionally biased region" description="Basic and acidic residues" evidence="11">
    <location>
        <begin position="920"/>
        <end position="929"/>
    </location>
</feature>
<dbReference type="InterPro" id="IPR058030">
    <property type="entry name" value="TRIM8/14/16/25/29/45/65_CC"/>
</dbReference>
<feature type="compositionally biased region" description="Acidic residues" evidence="11">
    <location>
        <begin position="908"/>
        <end position="919"/>
    </location>
</feature>
<dbReference type="InterPro" id="IPR003879">
    <property type="entry name" value="Butyrophylin_SPRY"/>
</dbReference>
<dbReference type="GO" id="GO:0046548">
    <property type="term" value="P:retinal rod cell development"/>
    <property type="evidence" value="ECO:0007669"/>
    <property type="project" value="TreeGrafter"/>
</dbReference>
<dbReference type="Proteomes" id="UP001044222">
    <property type="component" value="Chromosome 7"/>
</dbReference>
<evidence type="ECO:0000256" key="11">
    <source>
        <dbReference type="SAM" id="MobiDB-lite"/>
    </source>
</evidence>
<dbReference type="PRINTS" id="PR01407">
    <property type="entry name" value="BUTYPHLNCDUF"/>
</dbReference>
<dbReference type="InterPro" id="IPR001841">
    <property type="entry name" value="Znf_RING"/>
</dbReference>
<dbReference type="InterPro" id="IPR013320">
    <property type="entry name" value="ConA-like_dom_sf"/>
</dbReference>
<dbReference type="InterPro" id="IPR006574">
    <property type="entry name" value="PRY"/>
</dbReference>
<dbReference type="Gene3D" id="2.60.40.150">
    <property type="entry name" value="C2 domain"/>
    <property type="match status" value="3"/>
</dbReference>
<accession>A0A9D3ME13</accession>
<dbReference type="PROSITE" id="PS50188">
    <property type="entry name" value="B302_SPRY"/>
    <property type="match status" value="1"/>
</dbReference>
<dbReference type="SUPFAM" id="SSF57850">
    <property type="entry name" value="RING/U-box"/>
    <property type="match status" value="1"/>
</dbReference>
<name>A0A9D3ME13_ANGAN</name>
<dbReference type="CDD" id="cd00030">
    <property type="entry name" value="C2"/>
    <property type="match status" value="1"/>
</dbReference>
<dbReference type="AlphaFoldDB" id="A0A9D3ME13"/>
<dbReference type="InterPro" id="IPR001870">
    <property type="entry name" value="B30.2/SPRY"/>
</dbReference>
<evidence type="ECO:0000313" key="15">
    <source>
        <dbReference type="EMBL" id="KAG5846247.1"/>
    </source>
</evidence>
<dbReference type="GO" id="GO:0032391">
    <property type="term" value="C:photoreceptor connecting cilium"/>
    <property type="evidence" value="ECO:0007669"/>
    <property type="project" value="TreeGrafter"/>
</dbReference>
<dbReference type="Pfam" id="PF18111">
    <property type="entry name" value="RPGR1_C"/>
    <property type="match status" value="1"/>
</dbReference>
<dbReference type="InterPro" id="IPR017907">
    <property type="entry name" value="Znf_RING_CS"/>
</dbReference>
<comment type="caution">
    <text evidence="15">The sequence shown here is derived from an EMBL/GenBank/DDBJ whole genome shotgun (WGS) entry which is preliminary data.</text>
</comment>
<comment type="subcellular location">
    <subcellularLocation>
        <location evidence="1">Cell projection</location>
        <location evidence="1">Cilium</location>
    </subcellularLocation>
</comment>
<dbReference type="Pfam" id="PF13445">
    <property type="entry name" value="zf-RING_UBOX"/>
    <property type="match status" value="1"/>
</dbReference>
<dbReference type="InterPro" id="IPR041091">
    <property type="entry name" value="RPGRIP1_C"/>
</dbReference>
<keyword evidence="16" id="KW-1185">Reference proteome</keyword>
<dbReference type="SUPFAM" id="SSF49899">
    <property type="entry name" value="Concanavalin A-like lectins/glucanases"/>
    <property type="match status" value="1"/>
</dbReference>
<dbReference type="GO" id="GO:0005856">
    <property type="term" value="C:cytoskeleton"/>
    <property type="evidence" value="ECO:0007669"/>
    <property type="project" value="UniProtKB-ARBA"/>
</dbReference>
<gene>
    <name evidence="15" type="ORF">ANANG_G00147770</name>
</gene>
<proteinExistence type="inferred from homology"/>
<evidence type="ECO:0000256" key="3">
    <source>
        <dbReference type="ARBA" id="ARBA00022723"/>
    </source>
</evidence>
<evidence type="ECO:0000256" key="10">
    <source>
        <dbReference type="SAM" id="Coils"/>
    </source>
</evidence>
<evidence type="ECO:0000259" key="13">
    <source>
        <dbReference type="PROSITE" id="PS50089"/>
    </source>
</evidence>
<dbReference type="Gene3D" id="3.30.40.10">
    <property type="entry name" value="Zinc/RING finger domain, C3HC4 (zinc finger)"/>
    <property type="match status" value="1"/>
</dbReference>
<dbReference type="SUPFAM" id="SSF49562">
    <property type="entry name" value="C2 domain (Calcium/lipid-binding domain, CaLB)"/>
    <property type="match status" value="2"/>
</dbReference>
<dbReference type="PROSITE" id="PS00518">
    <property type="entry name" value="ZF_RING_1"/>
    <property type="match status" value="1"/>
</dbReference>
<dbReference type="InterPro" id="IPR027370">
    <property type="entry name" value="Znf-RING_euk"/>
</dbReference>
<dbReference type="InterPro" id="IPR000008">
    <property type="entry name" value="C2_dom"/>
</dbReference>
<feature type="domain" description="B30.2/SPRY" evidence="14">
    <location>
        <begin position="206"/>
        <end position="403"/>
    </location>
</feature>
<feature type="domain" description="C2" evidence="12">
    <location>
        <begin position="630"/>
        <end position="757"/>
    </location>
</feature>
<feature type="coiled-coil region" evidence="10">
    <location>
        <begin position="136"/>
        <end position="163"/>
    </location>
</feature>
<dbReference type="Pfam" id="PF11618">
    <property type="entry name" value="C2-C2_1"/>
    <property type="match status" value="1"/>
</dbReference>
<sequence length="935" mass="106169">MASSSELLSEEQFQCSICREVFSSPVSTPCGHSFCRACIQGYWQSRGRATAPDVGRTSLDGQGSAQLKKTEAEMQQMMQDRWRKVEEIRQCVELSRSSTQREMEDSVLVFSTLKRSIEIRQAKLTEVMEEKQRAVEKHAEGLIKDLEQELTELQTRSTELEKLSQTEDHLYFLQSFPSLCSPPNTKDWSGAGVHTDVCVGTVRRAVEQLEVSLTQQVDKLAEKVGVALDCSTAHPWLALSEDRRCVRDGDEQQDVPDGPPRFDTAPCVLAEEGFSSGRRYWEVQSREQIEEQCLRLQEENTLLRHHCRTQDHRLRRMSAKLLRLREGRAGSSGLREAELEETVQELEGRVSALESQKRALQSKLSLARQHILELGSRATTLPYRNKGRGQDTEGGVRRAAQTAPPRYGLGSLQNTREETERLRCSVIETQQVRMAELESAVQSLRDALREKEREIEDSMRELRRQQADGHRVSIRENVDMIRQQKQLSEKSAALLVIQEKFTVLQEVYEAQLEEAFRLQREGEDKLQFLQPDGKVEDCSRELTSLQASHAETVLELHKCRDMLLLQHRINTELQGLRTMGRGRDEPGTGGEDRGQEIVTFCTYSFLDFETHSTPLVCGPQPNYGFTSRYPLSARDLGQEPFDYGGGIPNELEVVLDRCVGLSAHWPGLLPDTYLLYRLYDLPPHATPTIPGSADPVFGDVVSYPLAATPDLLLYLRGGSLWVYAFDDRDDQTASSYLAKTPIPLRNLATGRPIRGDYVLRDAGGCPRGMVRVSLRWKYPFQPPQVLQSTREGTESPKTTVAKPRGNKLRVEILSLSLDPASCVALDQSVQRVYVEYRLLGVPMETTETPISLRKPIAGEEIHFNFIRVMGVGEEEEDTVGKLKVSLEAAWALKEIYWEHRGHRQREGETEEDEEEEEEEEKKRGEKEQTQDDDDF</sequence>
<dbReference type="SMART" id="SM00589">
    <property type="entry name" value="PRY"/>
    <property type="match status" value="1"/>
</dbReference>
<evidence type="ECO:0000313" key="16">
    <source>
        <dbReference type="Proteomes" id="UP001044222"/>
    </source>
</evidence>
<keyword evidence="3" id="KW-0479">Metal-binding</keyword>
<feature type="domain" description="RING-type" evidence="13">
    <location>
        <begin position="15"/>
        <end position="52"/>
    </location>
</feature>
<feature type="coiled-coil region" evidence="10">
    <location>
        <begin position="427"/>
        <end position="468"/>
    </location>
</feature>
<dbReference type="GO" id="GO:0008270">
    <property type="term" value="F:zinc ion binding"/>
    <property type="evidence" value="ECO:0007669"/>
    <property type="project" value="UniProtKB-KW"/>
</dbReference>
<evidence type="ECO:0000256" key="8">
    <source>
        <dbReference type="ARBA" id="ARBA00023273"/>
    </source>
</evidence>
<dbReference type="InterPro" id="IPR013083">
    <property type="entry name" value="Znf_RING/FYVE/PHD"/>
</dbReference>
<evidence type="ECO:0000256" key="9">
    <source>
        <dbReference type="PROSITE-ProRule" id="PRU00175"/>
    </source>
</evidence>
<reference evidence="15" key="1">
    <citation type="submission" date="2021-01" db="EMBL/GenBank/DDBJ databases">
        <title>A chromosome-scale assembly of European eel, Anguilla anguilla.</title>
        <authorList>
            <person name="Henkel C."/>
            <person name="Jong-Raadsen S.A."/>
            <person name="Dufour S."/>
            <person name="Weltzien F.-A."/>
            <person name="Palstra A.P."/>
            <person name="Pelster B."/>
            <person name="Spaink H.P."/>
            <person name="Van Den Thillart G.E."/>
            <person name="Jansen H."/>
            <person name="Zahm M."/>
            <person name="Klopp C."/>
            <person name="Cedric C."/>
            <person name="Louis A."/>
            <person name="Berthelot C."/>
            <person name="Parey E."/>
            <person name="Roest Crollius H."/>
            <person name="Montfort J."/>
            <person name="Robinson-Rechavi M."/>
            <person name="Bucao C."/>
            <person name="Bouchez O."/>
            <person name="Gislard M."/>
            <person name="Lluch J."/>
            <person name="Milhes M."/>
            <person name="Lampietro C."/>
            <person name="Lopez Roques C."/>
            <person name="Donnadieu C."/>
            <person name="Braasch I."/>
            <person name="Desvignes T."/>
            <person name="Postlethwait J."/>
            <person name="Bobe J."/>
            <person name="Guiguen Y."/>
            <person name="Dirks R."/>
        </authorList>
    </citation>
    <scope>NUCLEOTIDE SEQUENCE</scope>
    <source>
        <strain evidence="15">Tag_6206</strain>
        <tissue evidence="15">Liver</tissue>
    </source>
</reference>
<dbReference type="InterPro" id="IPR035892">
    <property type="entry name" value="C2_domain_sf"/>
</dbReference>
<dbReference type="PANTHER" id="PTHR14240:SF1">
    <property type="entry name" value="PROTEIN FANTOM-RELATED"/>
    <property type="match status" value="1"/>
</dbReference>
<dbReference type="Pfam" id="PF25600">
    <property type="entry name" value="TRIM_CC"/>
    <property type="match status" value="1"/>
</dbReference>
<keyword evidence="8" id="KW-0966">Cell projection</keyword>
<dbReference type="InterPro" id="IPR021656">
    <property type="entry name" value="C2-C2_1"/>
</dbReference>
<dbReference type="InterPro" id="IPR031139">
    <property type="entry name" value="RPGRIP1_fam"/>
</dbReference>
<evidence type="ECO:0000256" key="7">
    <source>
        <dbReference type="ARBA" id="ARBA00023069"/>
    </source>
</evidence>
<dbReference type="InterPro" id="IPR043136">
    <property type="entry name" value="B30.2/SPRY_sf"/>
</dbReference>
<comment type="similarity">
    <text evidence="2">Belongs to the RPGRIP1 family.</text>
</comment>
<dbReference type="PROSITE" id="PS50004">
    <property type="entry name" value="C2"/>
    <property type="match status" value="1"/>
</dbReference>
<evidence type="ECO:0000256" key="5">
    <source>
        <dbReference type="ARBA" id="ARBA00022833"/>
    </source>
</evidence>
<evidence type="ECO:0000256" key="4">
    <source>
        <dbReference type="ARBA" id="ARBA00022771"/>
    </source>
</evidence>
<keyword evidence="7" id="KW-0969">Cilium</keyword>
<dbReference type="PANTHER" id="PTHR14240">
    <property type="entry name" value="RETINITIS PIGMENTOSA GTPASE REGULATOR-INTERACTING PROTEIN"/>
    <property type="match status" value="1"/>
</dbReference>
<keyword evidence="5" id="KW-0862">Zinc</keyword>
<dbReference type="PROSITE" id="PS50089">
    <property type="entry name" value="ZF_RING_2"/>
    <property type="match status" value="1"/>
</dbReference>
<evidence type="ECO:0000259" key="12">
    <source>
        <dbReference type="PROSITE" id="PS50004"/>
    </source>
</evidence>
<dbReference type="SMART" id="SM00184">
    <property type="entry name" value="RING"/>
    <property type="match status" value="1"/>
</dbReference>
<dbReference type="Gene3D" id="2.60.120.920">
    <property type="match status" value="1"/>
</dbReference>
<keyword evidence="6 10" id="KW-0175">Coiled coil</keyword>
<protein>
    <recommendedName>
        <fullName evidence="17">RING-type domain-containing protein</fullName>
    </recommendedName>
</protein>
<feature type="region of interest" description="Disordered" evidence="11">
    <location>
        <begin position="382"/>
        <end position="416"/>
    </location>
</feature>
<feature type="coiled-coil region" evidence="10">
    <location>
        <begin position="336"/>
        <end position="370"/>
    </location>
</feature>